<gene>
    <name evidence="2" type="ORF">GCM10025874_21460</name>
</gene>
<dbReference type="EMBL" id="BSUL01000001">
    <property type="protein sequence ID" value="GMA28893.1"/>
    <property type="molecule type" value="Genomic_DNA"/>
</dbReference>
<keyword evidence="1" id="KW-0812">Transmembrane</keyword>
<feature type="transmembrane region" description="Helical" evidence="1">
    <location>
        <begin position="103"/>
        <end position="125"/>
    </location>
</feature>
<keyword evidence="1" id="KW-0472">Membrane</keyword>
<dbReference type="Proteomes" id="UP001157160">
    <property type="component" value="Unassembled WGS sequence"/>
</dbReference>
<evidence type="ECO:0000256" key="1">
    <source>
        <dbReference type="SAM" id="Phobius"/>
    </source>
</evidence>
<sequence length="148" mass="15970">MRRTTILSPGRGAGREDLLSPRAHQLNDRMAVIGAQTRRTGRCASRVAMLRFGGADDTHGTVTKLGRSSGRRDALIAAATLVVVVALAACTAAFGWHELAARPLTIVIGVTSCILLLAALITFYWRHLRTRPQQGADEPRSEPENEVS</sequence>
<keyword evidence="1" id="KW-1133">Transmembrane helix</keyword>
<keyword evidence="3" id="KW-1185">Reference proteome</keyword>
<dbReference type="AlphaFoldDB" id="A0AA37UEI4"/>
<reference evidence="2 3" key="1">
    <citation type="journal article" date="2014" name="Int. J. Syst. Evol. Microbiol.">
        <title>Complete genome sequence of Corynebacterium casei LMG S-19264T (=DSM 44701T), isolated from a smear-ripened cheese.</title>
        <authorList>
            <consortium name="US DOE Joint Genome Institute (JGI-PGF)"/>
            <person name="Walter F."/>
            <person name="Albersmeier A."/>
            <person name="Kalinowski J."/>
            <person name="Ruckert C."/>
        </authorList>
    </citation>
    <scope>NUCLEOTIDE SEQUENCE [LARGE SCALE GENOMIC DNA]</scope>
    <source>
        <strain evidence="2 3">NBRC 112289</strain>
    </source>
</reference>
<name>A0AA37UEI4_9MICO</name>
<protein>
    <submittedName>
        <fullName evidence="2">Uncharacterized protein</fullName>
    </submittedName>
</protein>
<evidence type="ECO:0000313" key="3">
    <source>
        <dbReference type="Proteomes" id="UP001157160"/>
    </source>
</evidence>
<feature type="transmembrane region" description="Helical" evidence="1">
    <location>
        <begin position="74"/>
        <end position="97"/>
    </location>
</feature>
<organism evidence="2 3">
    <name type="scientific">Arenivirga flava</name>
    <dbReference type="NCBI Taxonomy" id="1930060"/>
    <lineage>
        <taxon>Bacteria</taxon>
        <taxon>Bacillati</taxon>
        <taxon>Actinomycetota</taxon>
        <taxon>Actinomycetes</taxon>
        <taxon>Micrococcales</taxon>
        <taxon>Microbacteriaceae</taxon>
        <taxon>Arenivirga</taxon>
    </lineage>
</organism>
<accession>A0AA37UEI4</accession>
<evidence type="ECO:0000313" key="2">
    <source>
        <dbReference type="EMBL" id="GMA28893.1"/>
    </source>
</evidence>
<proteinExistence type="predicted"/>
<comment type="caution">
    <text evidence="2">The sequence shown here is derived from an EMBL/GenBank/DDBJ whole genome shotgun (WGS) entry which is preliminary data.</text>
</comment>